<keyword evidence="5 8" id="KW-0812">Transmembrane</keyword>
<comment type="similarity">
    <text evidence="2">Belongs to the binding-protein-dependent transport system permease family. FecCD subfamily.</text>
</comment>
<comment type="subcellular location">
    <subcellularLocation>
        <location evidence="1">Cell membrane</location>
        <topology evidence="1">Multi-pass membrane protein</topology>
    </subcellularLocation>
</comment>
<dbReference type="Gene3D" id="1.10.3470.10">
    <property type="entry name" value="ABC transporter involved in vitamin B12 uptake, BtuC"/>
    <property type="match status" value="1"/>
</dbReference>
<keyword evidence="6 8" id="KW-1133">Transmembrane helix</keyword>
<dbReference type="InterPro" id="IPR037294">
    <property type="entry name" value="ABC_BtuC-like"/>
</dbReference>
<dbReference type="EMBL" id="JBHRTF010000016">
    <property type="protein sequence ID" value="MFC3117255.1"/>
    <property type="molecule type" value="Genomic_DNA"/>
</dbReference>
<dbReference type="InterPro" id="IPR000522">
    <property type="entry name" value="ABC_transptr_permease_BtuC"/>
</dbReference>
<reference evidence="10" key="1">
    <citation type="journal article" date="2019" name="Int. J. Syst. Evol. Microbiol.">
        <title>The Global Catalogue of Microorganisms (GCM) 10K type strain sequencing project: providing services to taxonomists for standard genome sequencing and annotation.</title>
        <authorList>
            <consortium name="The Broad Institute Genomics Platform"/>
            <consortium name="The Broad Institute Genome Sequencing Center for Infectious Disease"/>
            <person name="Wu L."/>
            <person name="Ma J."/>
        </authorList>
    </citation>
    <scope>NUCLEOTIDE SEQUENCE [LARGE SCALE GENOMIC DNA]</scope>
    <source>
        <strain evidence="10">KCTC 52237</strain>
    </source>
</reference>
<dbReference type="PANTHER" id="PTHR30472">
    <property type="entry name" value="FERRIC ENTEROBACTIN TRANSPORT SYSTEM PERMEASE PROTEIN"/>
    <property type="match status" value="1"/>
</dbReference>
<dbReference type="RefSeq" id="WP_378121337.1">
    <property type="nucleotide sequence ID" value="NZ_JBHRTF010000016.1"/>
</dbReference>
<evidence type="ECO:0000256" key="3">
    <source>
        <dbReference type="ARBA" id="ARBA00022448"/>
    </source>
</evidence>
<name>A0ABV7FHZ8_9GAMM</name>
<dbReference type="SUPFAM" id="SSF81345">
    <property type="entry name" value="ABC transporter involved in vitamin B12 uptake, BtuC"/>
    <property type="match status" value="1"/>
</dbReference>
<evidence type="ECO:0000256" key="6">
    <source>
        <dbReference type="ARBA" id="ARBA00022989"/>
    </source>
</evidence>
<evidence type="ECO:0000256" key="4">
    <source>
        <dbReference type="ARBA" id="ARBA00022475"/>
    </source>
</evidence>
<evidence type="ECO:0000313" key="10">
    <source>
        <dbReference type="Proteomes" id="UP001595555"/>
    </source>
</evidence>
<dbReference type="Proteomes" id="UP001595555">
    <property type="component" value="Unassembled WGS sequence"/>
</dbReference>
<gene>
    <name evidence="9" type="ORF">ACFODX_16925</name>
</gene>
<feature type="transmembrane region" description="Helical" evidence="8">
    <location>
        <begin position="64"/>
        <end position="81"/>
    </location>
</feature>
<feature type="transmembrane region" description="Helical" evidence="8">
    <location>
        <begin position="281"/>
        <end position="299"/>
    </location>
</feature>
<evidence type="ECO:0000256" key="7">
    <source>
        <dbReference type="ARBA" id="ARBA00023136"/>
    </source>
</evidence>
<proteinExistence type="inferred from homology"/>
<protein>
    <submittedName>
        <fullName evidence="9">FecCD family ABC transporter permease</fullName>
    </submittedName>
</protein>
<comment type="caution">
    <text evidence="9">The sequence shown here is derived from an EMBL/GenBank/DDBJ whole genome shotgun (WGS) entry which is preliminary data.</text>
</comment>
<evidence type="ECO:0000256" key="5">
    <source>
        <dbReference type="ARBA" id="ARBA00022692"/>
    </source>
</evidence>
<evidence type="ECO:0000313" key="9">
    <source>
        <dbReference type="EMBL" id="MFC3117255.1"/>
    </source>
</evidence>
<feature type="transmembrane region" description="Helical" evidence="8">
    <location>
        <begin position="311"/>
        <end position="328"/>
    </location>
</feature>
<feature type="transmembrane region" description="Helical" evidence="8">
    <location>
        <begin position="240"/>
        <end position="269"/>
    </location>
</feature>
<dbReference type="CDD" id="cd06550">
    <property type="entry name" value="TM_ABC_iron-siderophores_like"/>
    <property type="match status" value="1"/>
</dbReference>
<dbReference type="Pfam" id="PF01032">
    <property type="entry name" value="FecCD"/>
    <property type="match status" value="1"/>
</dbReference>
<evidence type="ECO:0000256" key="8">
    <source>
        <dbReference type="SAM" id="Phobius"/>
    </source>
</evidence>
<organism evidence="9 10">
    <name type="scientific">Cellvibrio fontiphilus</name>
    <dbReference type="NCBI Taxonomy" id="1815559"/>
    <lineage>
        <taxon>Bacteria</taxon>
        <taxon>Pseudomonadati</taxon>
        <taxon>Pseudomonadota</taxon>
        <taxon>Gammaproteobacteria</taxon>
        <taxon>Cellvibrionales</taxon>
        <taxon>Cellvibrionaceae</taxon>
        <taxon>Cellvibrio</taxon>
    </lineage>
</organism>
<keyword evidence="3" id="KW-0813">Transport</keyword>
<sequence>MNLRTHLSFPLLCGLLLIALVAAAVLALNTGLADISVVAGLRDFFNGDATLAANVIGQIRLPRLILALVIGATLGMSGAAMQGLLRNPLADPGVLGVSSGAAFGAICTLYFGVAASAWYWLPGAAIVGALFTLFMVYVLAGLHGSMLALILAGTAMSSIMVALIAVTLNFAPSLYAMQEIVFWLLGSLANRHFDHVSIALPLAAIGWVMMLSRSRFLDALSLGEDSARSLGFNNHRERGILLLGISIAVGACVAVSGAIGFIGLVIPHLLRPFVGYRPGRLMLASALGGALLLVLADILVRQFDSARELKIGVVTSLIGAPFFLFLILKTRSRWA</sequence>
<accession>A0ABV7FHZ8</accession>
<dbReference type="PANTHER" id="PTHR30472:SF25">
    <property type="entry name" value="ABC TRANSPORTER PERMEASE PROTEIN MJ0876-RELATED"/>
    <property type="match status" value="1"/>
</dbReference>
<keyword evidence="4" id="KW-1003">Cell membrane</keyword>
<evidence type="ECO:0000256" key="2">
    <source>
        <dbReference type="ARBA" id="ARBA00007935"/>
    </source>
</evidence>
<keyword evidence="10" id="KW-1185">Reference proteome</keyword>
<feature type="transmembrane region" description="Helical" evidence="8">
    <location>
        <begin position="93"/>
        <end position="113"/>
    </location>
</feature>
<feature type="transmembrane region" description="Helical" evidence="8">
    <location>
        <begin position="147"/>
        <end position="172"/>
    </location>
</feature>
<feature type="transmembrane region" description="Helical" evidence="8">
    <location>
        <begin position="119"/>
        <end position="140"/>
    </location>
</feature>
<evidence type="ECO:0000256" key="1">
    <source>
        <dbReference type="ARBA" id="ARBA00004651"/>
    </source>
</evidence>
<keyword evidence="7 8" id="KW-0472">Membrane</keyword>